<dbReference type="GO" id="GO:0030366">
    <property type="term" value="F:molybdopterin synthase activity"/>
    <property type="evidence" value="ECO:0007669"/>
    <property type="project" value="UniProtKB-UniRule"/>
</dbReference>
<comment type="caution">
    <text evidence="5">The sequence shown here is derived from an EMBL/GenBank/DDBJ whole genome shotgun (WGS) entry which is preliminary data.</text>
</comment>
<dbReference type="AlphaFoldDB" id="A0A9P0KT49"/>
<accession>A0A9P0KT49</accession>
<feature type="binding site" evidence="4">
    <location>
        <begin position="101"/>
        <end position="102"/>
    </location>
    <ligand>
        <name>substrate</name>
    </ligand>
</feature>
<comment type="subcellular location">
    <subcellularLocation>
        <location evidence="4">Cytoplasm</location>
    </subcellularLocation>
</comment>
<keyword evidence="2 4" id="KW-0808">Transferase</keyword>
<keyword evidence="3 4" id="KW-0501">Molybdenum cofactor biosynthesis</keyword>
<reference evidence="5" key="1">
    <citation type="submission" date="2022-03" db="EMBL/GenBank/DDBJ databases">
        <authorList>
            <person name="Sayadi A."/>
        </authorList>
    </citation>
    <scope>NUCLEOTIDE SEQUENCE</scope>
</reference>
<evidence type="ECO:0000256" key="3">
    <source>
        <dbReference type="ARBA" id="ARBA00023150"/>
    </source>
</evidence>
<dbReference type="PANTHER" id="PTHR23404">
    <property type="entry name" value="MOLYBDOPTERIN SYNTHASE RELATED"/>
    <property type="match status" value="1"/>
</dbReference>
<dbReference type="InterPro" id="IPR028888">
    <property type="entry name" value="MOCS2B_euk"/>
</dbReference>
<dbReference type="Gene3D" id="3.90.1170.40">
    <property type="entry name" value="Molybdopterin biosynthesis MoaE subunit"/>
    <property type="match status" value="1"/>
</dbReference>
<gene>
    <name evidence="4" type="primary">Mocs2</name>
    <name evidence="5" type="ORF">ACAOBT_LOCUS12956</name>
</gene>
<evidence type="ECO:0000313" key="6">
    <source>
        <dbReference type="Proteomes" id="UP001152888"/>
    </source>
</evidence>
<comment type="subunit">
    <text evidence="4">Heterotetramer; composed of 2 small (MOCS2A) and 2 large (MOCS2B) subunits.</text>
</comment>
<keyword evidence="1 4" id="KW-0963">Cytoplasm</keyword>
<dbReference type="GO" id="GO:1990140">
    <property type="term" value="C:molybdopterin synthase complex"/>
    <property type="evidence" value="ECO:0007669"/>
    <property type="project" value="UniProtKB-UniRule"/>
</dbReference>
<feature type="binding site" evidence="4">
    <location>
        <position position="117"/>
    </location>
    <ligand>
        <name>substrate</name>
    </ligand>
</feature>
<protein>
    <recommendedName>
        <fullName evidence="4">Molybdopterin synthase catalytic subunit</fullName>
        <ecNumber evidence="4">2.8.1.12</ecNumber>
    </recommendedName>
    <alternativeName>
        <fullName evidence="4">Molybdenum cofactor synthesis protein 2 large subunit</fullName>
    </alternativeName>
    <alternativeName>
        <fullName evidence="4">Molybdenum cofactor synthesis protein 2B</fullName>
        <shortName evidence="4">MOCS2B</shortName>
    </alternativeName>
</protein>
<evidence type="ECO:0000256" key="1">
    <source>
        <dbReference type="ARBA" id="ARBA00022490"/>
    </source>
</evidence>
<sequence length="135" mass="15098">MNHIDLVKEKISIDAVSDLARTSSCGAVSMFIGTTRDNFDGKTVIRLEYEAYESMAKKMIAEICQEIRAKWPSVENIIVIHRLGVVPVKEASIVIAISSPHREDALKAVEFCINSVKRSATVWKKEIYADNSEEV</sequence>
<keyword evidence="6" id="KW-1185">Reference proteome</keyword>
<evidence type="ECO:0000256" key="2">
    <source>
        <dbReference type="ARBA" id="ARBA00022679"/>
    </source>
</evidence>
<dbReference type="CDD" id="cd00756">
    <property type="entry name" value="MoaE"/>
    <property type="match status" value="1"/>
</dbReference>
<dbReference type="Proteomes" id="UP001152888">
    <property type="component" value="Unassembled WGS sequence"/>
</dbReference>
<comment type="function">
    <text evidence="4">Catalytic subunit of the molybdopterin synthase complex, a complex that catalyzes the conversion of precursor Z into molybdopterin. Acts by mediating the incorporation of 2 sulfur atoms from thiocarboxylated MOCS2A into precursor Z to generate a dithiolene group.</text>
</comment>
<proteinExistence type="inferred from homology"/>
<name>A0A9P0KT49_ACAOB</name>
<dbReference type="EC" id="2.8.1.12" evidence="4"/>
<dbReference type="FunFam" id="3.90.1170.40:FF:000002">
    <property type="entry name" value="Molybdopterin synthase catalytic subunit"/>
    <property type="match status" value="1"/>
</dbReference>
<dbReference type="HAMAP" id="MF_03052">
    <property type="entry name" value="MOC2B"/>
    <property type="match status" value="1"/>
</dbReference>
<evidence type="ECO:0000313" key="5">
    <source>
        <dbReference type="EMBL" id="CAH1977920.1"/>
    </source>
</evidence>
<dbReference type="Pfam" id="PF02391">
    <property type="entry name" value="MoaE"/>
    <property type="match status" value="1"/>
</dbReference>
<comment type="pathway">
    <text evidence="4">Cofactor biosynthesis; molybdopterin biosynthesis.</text>
</comment>
<dbReference type="OrthoDB" id="5531344at2759"/>
<evidence type="ECO:0000256" key="4">
    <source>
        <dbReference type="HAMAP-Rule" id="MF_03052"/>
    </source>
</evidence>
<dbReference type="InterPro" id="IPR003448">
    <property type="entry name" value="Mopterin_biosynth_MoaE"/>
</dbReference>
<dbReference type="SUPFAM" id="SSF54690">
    <property type="entry name" value="Molybdopterin synthase subunit MoaE"/>
    <property type="match status" value="1"/>
</dbReference>
<organism evidence="5 6">
    <name type="scientific">Acanthoscelides obtectus</name>
    <name type="common">Bean weevil</name>
    <name type="synonym">Bruchus obtectus</name>
    <dbReference type="NCBI Taxonomy" id="200917"/>
    <lineage>
        <taxon>Eukaryota</taxon>
        <taxon>Metazoa</taxon>
        <taxon>Ecdysozoa</taxon>
        <taxon>Arthropoda</taxon>
        <taxon>Hexapoda</taxon>
        <taxon>Insecta</taxon>
        <taxon>Pterygota</taxon>
        <taxon>Neoptera</taxon>
        <taxon>Endopterygota</taxon>
        <taxon>Coleoptera</taxon>
        <taxon>Polyphaga</taxon>
        <taxon>Cucujiformia</taxon>
        <taxon>Chrysomeloidea</taxon>
        <taxon>Chrysomelidae</taxon>
        <taxon>Bruchinae</taxon>
        <taxon>Bruchini</taxon>
        <taxon>Acanthoscelides</taxon>
    </lineage>
</organism>
<dbReference type="EMBL" id="CAKOFQ010006867">
    <property type="protein sequence ID" value="CAH1977920.1"/>
    <property type="molecule type" value="Genomic_DNA"/>
</dbReference>
<comment type="catalytic activity">
    <reaction evidence="4">
        <text>2 [molybdopterin-synthase sulfur-carrier protein]-C-terminal-Gly-aminoethanethioate + cyclic pyranopterin phosphate + H2O = molybdopterin + 2 [molybdopterin-synthase sulfur-carrier protein]-C-terminal Gly-Gly + 2 H(+)</text>
        <dbReference type="Rhea" id="RHEA:26333"/>
        <dbReference type="Rhea" id="RHEA-COMP:12202"/>
        <dbReference type="Rhea" id="RHEA-COMP:19907"/>
        <dbReference type="ChEBI" id="CHEBI:15377"/>
        <dbReference type="ChEBI" id="CHEBI:15378"/>
        <dbReference type="ChEBI" id="CHEBI:58698"/>
        <dbReference type="ChEBI" id="CHEBI:59648"/>
        <dbReference type="ChEBI" id="CHEBI:90778"/>
        <dbReference type="ChEBI" id="CHEBI:232372"/>
        <dbReference type="EC" id="2.8.1.12"/>
    </reaction>
</comment>
<dbReference type="GO" id="GO:0006777">
    <property type="term" value="P:Mo-molybdopterin cofactor biosynthetic process"/>
    <property type="evidence" value="ECO:0007669"/>
    <property type="project" value="UniProtKB-UniRule"/>
</dbReference>
<dbReference type="InterPro" id="IPR036563">
    <property type="entry name" value="MoaE_sf"/>
</dbReference>
<comment type="miscellaneous">
    <text evidence="4">This protein is produced by a bicistronic gene which also produces the large subunit (MOCS2A).</text>
</comment>
<comment type="similarity">
    <text evidence="4">Belongs to the MoaE family. MOCS2B subfamily.</text>
</comment>
<feature type="binding site" evidence="4">
    <location>
        <begin position="124"/>
        <end position="126"/>
    </location>
    <ligand>
        <name>substrate</name>
    </ligand>
</feature>